<reference evidence="1" key="1">
    <citation type="submission" date="2014-09" db="EMBL/GenBank/DDBJ databases">
        <authorList>
            <person name="Magalhaes I.L.F."/>
            <person name="Oliveira U."/>
            <person name="Santos F.R."/>
            <person name="Vidigal T.H.D.A."/>
            <person name="Brescovit A.D."/>
            <person name="Santos A.J."/>
        </authorList>
    </citation>
    <scope>NUCLEOTIDE SEQUENCE</scope>
    <source>
        <tissue evidence="1">Shoot tissue taken approximately 20 cm above the soil surface</tissue>
    </source>
</reference>
<name>A0A0A9AKT8_ARUDO</name>
<reference evidence="1" key="2">
    <citation type="journal article" date="2015" name="Data Brief">
        <title>Shoot transcriptome of the giant reed, Arundo donax.</title>
        <authorList>
            <person name="Barrero R.A."/>
            <person name="Guerrero F.D."/>
            <person name="Moolhuijzen P."/>
            <person name="Goolsby J.A."/>
            <person name="Tidwell J."/>
            <person name="Bellgard S.E."/>
            <person name="Bellgard M.I."/>
        </authorList>
    </citation>
    <scope>NUCLEOTIDE SEQUENCE</scope>
    <source>
        <tissue evidence="1">Shoot tissue taken approximately 20 cm above the soil surface</tissue>
    </source>
</reference>
<accession>A0A0A9AKT8</accession>
<proteinExistence type="predicted"/>
<dbReference type="EMBL" id="GBRH01248350">
    <property type="protein sequence ID" value="JAD49545.1"/>
    <property type="molecule type" value="Transcribed_RNA"/>
</dbReference>
<dbReference type="AlphaFoldDB" id="A0A0A9AKT8"/>
<protein>
    <submittedName>
        <fullName evidence="1">Uncharacterized protein</fullName>
    </submittedName>
</protein>
<sequence length="22" mass="2454">MIIQTVFRVGVGQLSQNKAKVH</sequence>
<evidence type="ECO:0000313" key="1">
    <source>
        <dbReference type="EMBL" id="JAD49545.1"/>
    </source>
</evidence>
<organism evidence="1">
    <name type="scientific">Arundo donax</name>
    <name type="common">Giant reed</name>
    <name type="synonym">Donax arundinaceus</name>
    <dbReference type="NCBI Taxonomy" id="35708"/>
    <lineage>
        <taxon>Eukaryota</taxon>
        <taxon>Viridiplantae</taxon>
        <taxon>Streptophyta</taxon>
        <taxon>Embryophyta</taxon>
        <taxon>Tracheophyta</taxon>
        <taxon>Spermatophyta</taxon>
        <taxon>Magnoliopsida</taxon>
        <taxon>Liliopsida</taxon>
        <taxon>Poales</taxon>
        <taxon>Poaceae</taxon>
        <taxon>PACMAD clade</taxon>
        <taxon>Arundinoideae</taxon>
        <taxon>Arundineae</taxon>
        <taxon>Arundo</taxon>
    </lineage>
</organism>